<evidence type="ECO:0000313" key="4">
    <source>
        <dbReference type="EMBL" id="PRP85905.1"/>
    </source>
</evidence>
<dbReference type="OrthoDB" id="18530at2759"/>
<sequence length="236" mass="26276">MYLLCLTLLSISTLSSAIPTTTKNVVVYRYGDPIDIQCKSDVSSSWGPGPICKQTGKGMQFLYGIDGNQECGWEIDSQKTMNYIRSLLNAEANLVCRIAMTPDEFPFYIPFTIPLWGKDEVDHVHVGIHLNFIFHAEKGKIVAVAAYPVREPVIQHGVNGSILQLHGPSKWFQSHTFRDYIIEHAAPSPNEMMQVVAFWGGFTLVSTLTVASTFYLFVLKPHILQSVPGGQQKKDG</sequence>
<evidence type="ECO:0000313" key="3">
    <source>
        <dbReference type="EMBL" id="PRP74008.1"/>
    </source>
</evidence>
<feature type="signal peptide" evidence="2">
    <location>
        <begin position="1"/>
        <end position="17"/>
    </location>
</feature>
<evidence type="ECO:0000256" key="1">
    <source>
        <dbReference type="SAM" id="Phobius"/>
    </source>
</evidence>
<keyword evidence="2" id="KW-0732">Signal</keyword>
<feature type="chain" id="PRO_5015085606" evidence="2">
    <location>
        <begin position="18"/>
        <end position="236"/>
    </location>
</feature>
<feature type="transmembrane region" description="Helical" evidence="1">
    <location>
        <begin position="196"/>
        <end position="218"/>
    </location>
</feature>
<dbReference type="STRING" id="1890364.A0A2P6MQN2"/>
<dbReference type="AlphaFoldDB" id="A0A2P6MQN2"/>
<organism evidence="3 5">
    <name type="scientific">Planoprotostelium fungivorum</name>
    <dbReference type="NCBI Taxonomy" id="1890364"/>
    <lineage>
        <taxon>Eukaryota</taxon>
        <taxon>Amoebozoa</taxon>
        <taxon>Evosea</taxon>
        <taxon>Variosea</taxon>
        <taxon>Cavosteliida</taxon>
        <taxon>Cavosteliaceae</taxon>
        <taxon>Planoprotostelium</taxon>
    </lineage>
</organism>
<proteinExistence type="predicted"/>
<dbReference type="EMBL" id="MDYQ01000511">
    <property type="protein sequence ID" value="PRP74008.1"/>
    <property type="molecule type" value="Genomic_DNA"/>
</dbReference>
<dbReference type="PANTHER" id="PTHR40368">
    <property type="entry name" value="YALI0F14399P"/>
    <property type="match status" value="1"/>
</dbReference>
<name>A0A2P6MQN2_9EUKA</name>
<accession>A0A2P6MQN2</accession>
<keyword evidence="5" id="KW-1185">Reference proteome</keyword>
<protein>
    <submittedName>
        <fullName evidence="3">Uncharacterized protein</fullName>
    </submittedName>
</protein>
<dbReference type="InParanoid" id="A0A2P6MQN2"/>
<dbReference type="EMBL" id="MDYQ01000037">
    <property type="protein sequence ID" value="PRP85905.1"/>
    <property type="molecule type" value="Genomic_DNA"/>
</dbReference>
<reference evidence="3 5" key="1">
    <citation type="journal article" date="2018" name="Genome Biol. Evol.">
        <title>Multiple Roots of Fruiting Body Formation in Amoebozoa.</title>
        <authorList>
            <person name="Hillmann F."/>
            <person name="Forbes G."/>
            <person name="Novohradska S."/>
            <person name="Ferling I."/>
            <person name="Riege K."/>
            <person name="Groth M."/>
            <person name="Westermann M."/>
            <person name="Marz M."/>
            <person name="Spaller T."/>
            <person name="Winckler T."/>
            <person name="Schaap P."/>
            <person name="Glockner G."/>
        </authorList>
    </citation>
    <scope>NUCLEOTIDE SEQUENCE [LARGE SCALE GENOMIC DNA]</scope>
    <source>
        <strain evidence="3 5">Jena</strain>
    </source>
</reference>
<keyword evidence="1" id="KW-0812">Transmembrane</keyword>
<gene>
    <name evidence="4" type="ORF">PROFUN_06027</name>
    <name evidence="3" type="ORF">PROFUN_16446</name>
</gene>
<comment type="caution">
    <text evidence="3">The sequence shown here is derived from an EMBL/GenBank/DDBJ whole genome shotgun (WGS) entry which is preliminary data.</text>
</comment>
<dbReference type="PANTHER" id="PTHR40368:SF1">
    <property type="entry name" value="YALI0F14399P"/>
    <property type="match status" value="1"/>
</dbReference>
<keyword evidence="1" id="KW-1133">Transmembrane helix</keyword>
<evidence type="ECO:0000256" key="2">
    <source>
        <dbReference type="SAM" id="SignalP"/>
    </source>
</evidence>
<evidence type="ECO:0000313" key="5">
    <source>
        <dbReference type="Proteomes" id="UP000241769"/>
    </source>
</evidence>
<keyword evidence="1" id="KW-0472">Membrane</keyword>
<dbReference type="Proteomes" id="UP000241769">
    <property type="component" value="Unassembled WGS sequence"/>
</dbReference>